<comment type="subcellular location">
    <subcellularLocation>
        <location evidence="1">Cytoplasm</location>
        <location evidence="1">Cytoskeleton</location>
    </subcellularLocation>
</comment>
<protein>
    <recommendedName>
        <fullName evidence="4">GAR domain-containing protein</fullName>
    </recommendedName>
</protein>
<dbReference type="InterPro" id="IPR003108">
    <property type="entry name" value="GAR_dom"/>
</dbReference>
<evidence type="ECO:0000256" key="1">
    <source>
        <dbReference type="ARBA" id="ARBA00004245"/>
    </source>
</evidence>
<name>A0AA88Y340_PINIB</name>
<evidence type="ECO:0000313" key="6">
    <source>
        <dbReference type="Proteomes" id="UP001186944"/>
    </source>
</evidence>
<gene>
    <name evidence="5" type="ORF">FSP39_004025</name>
</gene>
<dbReference type="InterPro" id="IPR036534">
    <property type="entry name" value="GAR_dom_sf"/>
</dbReference>
<keyword evidence="6" id="KW-1185">Reference proteome</keyword>
<dbReference type="Gene3D" id="3.30.920.20">
    <property type="entry name" value="Gas2-like domain"/>
    <property type="match status" value="1"/>
</dbReference>
<evidence type="ECO:0000313" key="5">
    <source>
        <dbReference type="EMBL" id="KAK3096857.1"/>
    </source>
</evidence>
<keyword evidence="3" id="KW-0206">Cytoskeleton</keyword>
<feature type="domain" description="GAR" evidence="4">
    <location>
        <begin position="138"/>
        <end position="169"/>
    </location>
</feature>
<accession>A0AA88Y340</accession>
<dbReference type="SUPFAM" id="SSF143575">
    <property type="entry name" value="GAS2 domain-like"/>
    <property type="match status" value="1"/>
</dbReference>
<dbReference type="AlphaFoldDB" id="A0AA88Y340"/>
<reference evidence="5" key="1">
    <citation type="submission" date="2019-08" db="EMBL/GenBank/DDBJ databases">
        <title>The improved chromosome-level genome for the pearl oyster Pinctada fucata martensii using PacBio sequencing and Hi-C.</title>
        <authorList>
            <person name="Zheng Z."/>
        </authorList>
    </citation>
    <scope>NUCLEOTIDE SEQUENCE</scope>
    <source>
        <strain evidence="5">ZZ-2019</strain>
        <tissue evidence="5">Adductor muscle</tissue>
    </source>
</reference>
<comment type="caution">
    <text evidence="5">The sequence shown here is derived from an EMBL/GenBank/DDBJ whole genome shotgun (WGS) entry which is preliminary data.</text>
</comment>
<dbReference type="Proteomes" id="UP001186944">
    <property type="component" value="Unassembled WGS sequence"/>
</dbReference>
<evidence type="ECO:0000256" key="2">
    <source>
        <dbReference type="ARBA" id="ARBA00022490"/>
    </source>
</evidence>
<evidence type="ECO:0000256" key="3">
    <source>
        <dbReference type="ARBA" id="ARBA00023212"/>
    </source>
</evidence>
<dbReference type="GO" id="GO:0005856">
    <property type="term" value="C:cytoskeleton"/>
    <property type="evidence" value="ECO:0007669"/>
    <property type="project" value="UniProtKB-SubCell"/>
</dbReference>
<dbReference type="GO" id="GO:0008017">
    <property type="term" value="F:microtubule binding"/>
    <property type="evidence" value="ECO:0007669"/>
    <property type="project" value="InterPro"/>
</dbReference>
<proteinExistence type="predicted"/>
<organism evidence="5 6">
    <name type="scientific">Pinctada imbricata</name>
    <name type="common">Atlantic pearl-oyster</name>
    <name type="synonym">Pinctada martensii</name>
    <dbReference type="NCBI Taxonomy" id="66713"/>
    <lineage>
        <taxon>Eukaryota</taxon>
        <taxon>Metazoa</taxon>
        <taxon>Spiralia</taxon>
        <taxon>Lophotrochozoa</taxon>
        <taxon>Mollusca</taxon>
        <taxon>Bivalvia</taxon>
        <taxon>Autobranchia</taxon>
        <taxon>Pteriomorphia</taxon>
        <taxon>Pterioida</taxon>
        <taxon>Pterioidea</taxon>
        <taxon>Pteriidae</taxon>
        <taxon>Pinctada</taxon>
    </lineage>
</organism>
<dbReference type="EMBL" id="VSWD01000007">
    <property type="protein sequence ID" value="KAK3096857.1"/>
    <property type="molecule type" value="Genomic_DNA"/>
</dbReference>
<keyword evidence="2" id="KW-0963">Cytoplasm</keyword>
<dbReference type="Pfam" id="PF02187">
    <property type="entry name" value="GAS2"/>
    <property type="match status" value="1"/>
</dbReference>
<sequence>MAWRENTLLSKENLMTIKSLVSPKITLIQEKKVIKEHHVKEKTEKQRSVKQNKDKWVDEYDVGDTETRDVGVQMTTHYKLPDPPKTKTRNVGIQTKFKPEEKVIIKEVKVKVKPEPPPLPPPVIPEPEPEPAPKPRYIFVKKPKMKSQYVRVGGGWMKIDHYRNHHIPLQIFEHERRAKDAKKYLSIKYRYTKDRKKTPIAWSKYRSTIAKDS</sequence>
<evidence type="ECO:0000259" key="4">
    <source>
        <dbReference type="Pfam" id="PF02187"/>
    </source>
</evidence>